<evidence type="ECO:0000256" key="1">
    <source>
        <dbReference type="SAM" id="MobiDB-lite"/>
    </source>
</evidence>
<dbReference type="AlphaFoldDB" id="U2TT93"/>
<feature type="compositionally biased region" description="Basic and acidic residues" evidence="1">
    <location>
        <begin position="8"/>
        <end position="24"/>
    </location>
</feature>
<gene>
    <name evidence="2" type="ORF">HMPREF1316_2634</name>
</gene>
<accession>U2TT93</accession>
<keyword evidence="3" id="KW-1185">Reference proteome</keyword>
<protein>
    <submittedName>
        <fullName evidence="2">Uncharacterized protein</fullName>
    </submittedName>
</protein>
<proteinExistence type="predicted"/>
<sequence>MSATNTDSNRKALFDDVPDRDNRLRGSQVDLAPGTHASGIE</sequence>
<feature type="region of interest" description="Disordered" evidence="1">
    <location>
        <begin position="1"/>
        <end position="41"/>
    </location>
</feature>
<evidence type="ECO:0000313" key="2">
    <source>
        <dbReference type="EMBL" id="ERL09595.1"/>
    </source>
</evidence>
<evidence type="ECO:0000313" key="3">
    <source>
        <dbReference type="Proteomes" id="UP000016638"/>
    </source>
</evidence>
<dbReference type="PATRIC" id="fig|1125712.3.peg.684"/>
<organism evidence="2 3">
    <name type="scientific">Olsenella profusa F0195</name>
    <dbReference type="NCBI Taxonomy" id="1125712"/>
    <lineage>
        <taxon>Bacteria</taxon>
        <taxon>Bacillati</taxon>
        <taxon>Actinomycetota</taxon>
        <taxon>Coriobacteriia</taxon>
        <taxon>Coriobacteriales</taxon>
        <taxon>Atopobiaceae</taxon>
        <taxon>Olsenella</taxon>
    </lineage>
</organism>
<name>U2TT93_9ACTN</name>
<reference evidence="2 3" key="1">
    <citation type="submission" date="2013-08" db="EMBL/GenBank/DDBJ databases">
        <authorList>
            <person name="Durkin A.S."/>
            <person name="Haft D.R."/>
            <person name="McCorrison J."/>
            <person name="Torralba M."/>
            <person name="Gillis M."/>
            <person name="Haft D.H."/>
            <person name="Methe B."/>
            <person name="Sutton G."/>
            <person name="Nelson K.E."/>
        </authorList>
    </citation>
    <scope>NUCLEOTIDE SEQUENCE [LARGE SCALE GENOMIC DNA]</scope>
    <source>
        <strain evidence="2 3">F0195</strain>
    </source>
</reference>
<dbReference type="Proteomes" id="UP000016638">
    <property type="component" value="Unassembled WGS sequence"/>
</dbReference>
<comment type="caution">
    <text evidence="2">The sequence shown here is derived from an EMBL/GenBank/DDBJ whole genome shotgun (WGS) entry which is preliminary data.</text>
</comment>
<dbReference type="EMBL" id="AWEZ01000025">
    <property type="protein sequence ID" value="ERL09595.1"/>
    <property type="molecule type" value="Genomic_DNA"/>
</dbReference>